<dbReference type="InterPro" id="IPR038763">
    <property type="entry name" value="DHH_sf"/>
</dbReference>
<proteinExistence type="predicted"/>
<dbReference type="Gene3D" id="3.10.310.30">
    <property type="match status" value="1"/>
</dbReference>
<evidence type="ECO:0000313" key="4">
    <source>
        <dbReference type="Proteomes" id="UP000287243"/>
    </source>
</evidence>
<evidence type="ECO:0000313" key="3">
    <source>
        <dbReference type="EMBL" id="QAT17070.1"/>
    </source>
</evidence>
<dbReference type="PANTHER" id="PTHR47618">
    <property type="entry name" value="BIFUNCTIONAL OLIGORIBONUCLEASE AND PAP PHOSPHATASE NRNA"/>
    <property type="match status" value="1"/>
</dbReference>
<gene>
    <name evidence="3" type="ORF">BU251_04635</name>
</gene>
<evidence type="ECO:0000259" key="2">
    <source>
        <dbReference type="Pfam" id="PF02272"/>
    </source>
</evidence>
<dbReference type="InterPro" id="IPR001667">
    <property type="entry name" value="DDH_dom"/>
</dbReference>
<name>A0A410P4M6_VELA1</name>
<protein>
    <submittedName>
        <fullName evidence="3">Uncharacterized protein</fullName>
    </submittedName>
</protein>
<dbReference type="Gene3D" id="3.90.1640.10">
    <property type="entry name" value="inorganic pyrophosphatase (n-terminal core)"/>
    <property type="match status" value="1"/>
</dbReference>
<evidence type="ECO:0000259" key="1">
    <source>
        <dbReference type="Pfam" id="PF01368"/>
    </source>
</evidence>
<dbReference type="Pfam" id="PF02272">
    <property type="entry name" value="DHHA1"/>
    <property type="match status" value="1"/>
</dbReference>
<keyword evidence="4" id="KW-1185">Reference proteome</keyword>
<dbReference type="PANTHER" id="PTHR47618:SF1">
    <property type="entry name" value="BIFUNCTIONAL OLIGORIBONUCLEASE AND PAP PHOSPHATASE NRNA"/>
    <property type="match status" value="1"/>
</dbReference>
<dbReference type="InterPro" id="IPR003156">
    <property type="entry name" value="DHHA1_dom"/>
</dbReference>
<dbReference type="EMBL" id="CP019384">
    <property type="protein sequence ID" value="QAT17070.1"/>
    <property type="molecule type" value="Genomic_DNA"/>
</dbReference>
<dbReference type="AlphaFoldDB" id="A0A410P4M6"/>
<accession>A0A410P4M6</accession>
<dbReference type="Proteomes" id="UP000287243">
    <property type="component" value="Chromosome"/>
</dbReference>
<dbReference type="KEGG" id="vai:BU251_04635"/>
<organism evidence="3 4">
    <name type="scientific">Velamenicoccus archaeovorus</name>
    <dbReference type="NCBI Taxonomy" id="1930593"/>
    <lineage>
        <taxon>Bacteria</taxon>
        <taxon>Pseudomonadati</taxon>
        <taxon>Candidatus Omnitrophota</taxon>
        <taxon>Candidatus Velamenicoccus</taxon>
    </lineage>
</organism>
<reference evidence="3 4" key="1">
    <citation type="submission" date="2017-01" db="EMBL/GenBank/DDBJ databases">
        <title>First insights into the biology of 'candidatus Vampirococcus archaeovorus'.</title>
        <authorList>
            <person name="Kizina J."/>
            <person name="Jordan S."/>
            <person name="Stueber K."/>
            <person name="Reinhardt R."/>
            <person name="Harder J."/>
        </authorList>
    </citation>
    <scope>NUCLEOTIDE SEQUENCE [LARGE SCALE GENOMIC DNA]</scope>
    <source>
        <strain evidence="3 4">LiM</strain>
    </source>
</reference>
<sequence length="335" mass="37637">MRAASMGMMGGNGGRVQKIEDYRGVAQAIRKAGRIAVCVHMFPDGDALGSMTGLALALQRLKKDVTLFSPSALPARYRFLPHYSSIRLKPENSSPFDLAIALDCASWVQLGKFHEDVFLKAKQAVEIDHHTFRKPFANLKIIDKKAAAVGEIVYRLVRMLGLSPDRKMAVCLLVSIIVETGSFRLPTITADTFRICAELISRGVNYYQLVEKSYWSRTRQEAMLLGICFSRVRFYNRGRLAVTYVRASDLKRLKANEEDVDPIADQIRTLKDIKAILLFRQMFDGRWRVSLRSKGLVNVGRIAEEFGGGGHPDVAGCFIGRHDMKRLIGRTQKEL</sequence>
<feature type="domain" description="DDH" evidence="1">
    <location>
        <begin position="34"/>
        <end position="175"/>
    </location>
</feature>
<dbReference type="GO" id="GO:0003676">
    <property type="term" value="F:nucleic acid binding"/>
    <property type="evidence" value="ECO:0007669"/>
    <property type="project" value="InterPro"/>
</dbReference>
<dbReference type="Pfam" id="PF01368">
    <property type="entry name" value="DHH"/>
    <property type="match status" value="1"/>
</dbReference>
<feature type="domain" description="DHHA1" evidence="2">
    <location>
        <begin position="242"/>
        <end position="318"/>
    </location>
</feature>
<dbReference type="InterPro" id="IPR051319">
    <property type="entry name" value="Oligoribo/pAp-PDE_c-di-AMP_PDE"/>
</dbReference>
<dbReference type="SUPFAM" id="SSF64182">
    <property type="entry name" value="DHH phosphoesterases"/>
    <property type="match status" value="1"/>
</dbReference>